<gene>
    <name evidence="7" type="primary">infB</name>
    <name evidence="10" type="ordered locus">Amico_0972</name>
</gene>
<dbReference type="Pfam" id="PF00009">
    <property type="entry name" value="GTP_EFTU"/>
    <property type="match status" value="1"/>
</dbReference>
<dbReference type="eggNOG" id="COG0532">
    <property type="taxonomic scope" value="Bacteria"/>
</dbReference>
<dbReference type="Gene3D" id="3.40.50.300">
    <property type="entry name" value="P-loop containing nucleotide triphosphate hydrolases"/>
    <property type="match status" value="1"/>
</dbReference>
<name>D5EEW5_AMICL</name>
<keyword evidence="11" id="KW-1185">Reference proteome</keyword>
<dbReference type="Pfam" id="PF04760">
    <property type="entry name" value="IF2_N"/>
    <property type="match status" value="1"/>
</dbReference>
<dbReference type="STRING" id="572547.Amico_0972"/>
<dbReference type="KEGG" id="aco:Amico_0972"/>
<dbReference type="InterPro" id="IPR015760">
    <property type="entry name" value="TIF_IF2"/>
</dbReference>
<dbReference type="Pfam" id="PF22042">
    <property type="entry name" value="EF-G_D2"/>
    <property type="match status" value="1"/>
</dbReference>
<dbReference type="RefSeq" id="WP_013048360.1">
    <property type="nucleotide sequence ID" value="NC_014011.1"/>
</dbReference>
<dbReference type="Proteomes" id="UP000002366">
    <property type="component" value="Chromosome"/>
</dbReference>
<dbReference type="GO" id="GO:0003924">
    <property type="term" value="F:GTPase activity"/>
    <property type="evidence" value="ECO:0007669"/>
    <property type="project" value="UniProtKB-UniRule"/>
</dbReference>
<dbReference type="Pfam" id="PF11987">
    <property type="entry name" value="IF-2"/>
    <property type="match status" value="1"/>
</dbReference>
<dbReference type="CDD" id="cd01887">
    <property type="entry name" value="IF2_eIF5B"/>
    <property type="match status" value="1"/>
</dbReference>
<evidence type="ECO:0000313" key="10">
    <source>
        <dbReference type="EMBL" id="ADE57097.1"/>
    </source>
</evidence>
<evidence type="ECO:0000256" key="6">
    <source>
        <dbReference type="ARBA" id="ARBA00023134"/>
    </source>
</evidence>
<evidence type="ECO:0000256" key="5">
    <source>
        <dbReference type="ARBA" id="ARBA00022917"/>
    </source>
</evidence>
<dbReference type="AlphaFoldDB" id="D5EEW5"/>
<evidence type="ECO:0000313" key="11">
    <source>
        <dbReference type="Proteomes" id="UP000002366"/>
    </source>
</evidence>
<feature type="binding site" evidence="7">
    <location>
        <begin position="162"/>
        <end position="169"/>
    </location>
    <ligand>
        <name>GTP</name>
        <dbReference type="ChEBI" id="CHEBI:37565"/>
    </ligand>
</feature>
<comment type="similarity">
    <text evidence="1 7 8">Belongs to the TRAFAC class translation factor GTPase superfamily. Classic translation factor GTPase family. IF-2 subfamily.</text>
</comment>
<feature type="binding site" evidence="7">
    <location>
        <begin position="262"/>
        <end position="265"/>
    </location>
    <ligand>
        <name>GTP</name>
        <dbReference type="ChEBI" id="CHEBI:37565"/>
    </ligand>
</feature>
<keyword evidence="3 7" id="KW-0396">Initiation factor</keyword>
<dbReference type="HAMAP" id="MF_00100_B">
    <property type="entry name" value="IF_2_B"/>
    <property type="match status" value="1"/>
</dbReference>
<evidence type="ECO:0000256" key="2">
    <source>
        <dbReference type="ARBA" id="ARBA00020675"/>
    </source>
</evidence>
<dbReference type="CDD" id="cd03692">
    <property type="entry name" value="mtIF2_IVc"/>
    <property type="match status" value="1"/>
</dbReference>
<dbReference type="SUPFAM" id="SSF52540">
    <property type="entry name" value="P-loop containing nucleoside triphosphate hydrolases"/>
    <property type="match status" value="1"/>
</dbReference>
<sequence>MSKIRVYELAKMLEISNKDLLTMLEDLGIDAKTHMSSIDNDAAQLVEETIRKKEAKQPPKTQKEETKVKEKQTIRVREAATVKEVAQVIDVPVAEAVKALLDLGIMAPAGAQVDETILIALGEAYGIDFEYEEPEEEKVATGRPVFHGKHMEPRPPIVTVMGHVDHGKTTLLDYIRQTNITAREAGGITQHIGASTVTYEGKNIVFLDTPGHEAFTAMRARGAQATDIAILVVAADDGLMPQTKEAINHARAAGVPIVVAVNKIDKPAARPDRVRQQLSDVGLVPEEWGGDSIMVDVSAKTGEGIPHLLEMVLLVAEMEELRADPTVTPEGIVIEANLDKGKGPVATVIVQQGTLRKGDIILLDTTWGKIRAMLDSRGRQFLKAGPSTPVEILGLTSVPQPGEHFVRVDNEKSARDEISKREQEKRESENVTAKRLTLEELYSQLKEGEIPQLNLLVKTDVQGTNEALCAALEKMGTNEVGINIIHRGVGRIAESDIMLATASNAVVIGFNVRPDKNAERIAEVEGVQIRLYNVIYDVVDDVKAALEGMLTPTIKEEELGQAEIRQVFKVPKAGKIAGCYVTEGMIKRNCRVRIIRDGVVIWTGSLANLRRFKDEAKEVKAGYECGMSFTNYQDFREGDVVEAYELVEEKRYLE</sequence>
<dbReference type="Gene3D" id="2.40.30.10">
    <property type="entry name" value="Translation factors"/>
    <property type="match status" value="2"/>
</dbReference>
<dbReference type="PANTHER" id="PTHR43381:SF5">
    <property type="entry name" value="TR-TYPE G DOMAIN-CONTAINING PROTEIN"/>
    <property type="match status" value="1"/>
</dbReference>
<dbReference type="InterPro" id="IPR006847">
    <property type="entry name" value="IF2_N"/>
</dbReference>
<keyword evidence="4 7" id="KW-0547">Nucleotide-binding</keyword>
<dbReference type="InterPro" id="IPR044145">
    <property type="entry name" value="IF2_II"/>
</dbReference>
<dbReference type="FunFam" id="2.40.30.10:FF:000008">
    <property type="entry name" value="Translation initiation factor IF-2"/>
    <property type="match status" value="1"/>
</dbReference>
<dbReference type="InterPro" id="IPR000178">
    <property type="entry name" value="TF_IF2_bacterial-like"/>
</dbReference>
<comment type="subcellular location">
    <subcellularLocation>
        <location evidence="7">Cytoplasm</location>
    </subcellularLocation>
</comment>
<feature type="binding site" evidence="7">
    <location>
        <begin position="208"/>
        <end position="212"/>
    </location>
    <ligand>
        <name>GTP</name>
        <dbReference type="ChEBI" id="CHEBI:37565"/>
    </ligand>
</feature>
<dbReference type="SUPFAM" id="SSF52156">
    <property type="entry name" value="Initiation factor IF2/eIF5b, domain 3"/>
    <property type="match status" value="1"/>
</dbReference>
<dbReference type="InterPro" id="IPR023115">
    <property type="entry name" value="TIF_IF2_dom3"/>
</dbReference>
<dbReference type="InterPro" id="IPR027417">
    <property type="entry name" value="P-loop_NTPase"/>
</dbReference>
<organism evidence="10 11">
    <name type="scientific">Aminobacterium colombiense (strain DSM 12261 / ALA-1)</name>
    <dbReference type="NCBI Taxonomy" id="572547"/>
    <lineage>
        <taxon>Bacteria</taxon>
        <taxon>Thermotogati</taxon>
        <taxon>Synergistota</taxon>
        <taxon>Synergistia</taxon>
        <taxon>Synergistales</taxon>
        <taxon>Aminobacteriaceae</taxon>
        <taxon>Aminobacterium</taxon>
    </lineage>
</organism>
<dbReference type="SUPFAM" id="SSF50447">
    <property type="entry name" value="Translation proteins"/>
    <property type="match status" value="2"/>
</dbReference>
<dbReference type="PROSITE" id="PS51722">
    <property type="entry name" value="G_TR_2"/>
    <property type="match status" value="1"/>
</dbReference>
<keyword evidence="7" id="KW-0963">Cytoplasm</keyword>
<evidence type="ECO:0000256" key="8">
    <source>
        <dbReference type="RuleBase" id="RU000644"/>
    </source>
</evidence>
<dbReference type="Gene3D" id="3.40.50.10050">
    <property type="entry name" value="Translation initiation factor IF- 2, domain 3"/>
    <property type="match status" value="1"/>
</dbReference>
<evidence type="ECO:0000256" key="4">
    <source>
        <dbReference type="ARBA" id="ARBA00022741"/>
    </source>
</evidence>
<dbReference type="HOGENOM" id="CLU_006301_5_1_0"/>
<dbReference type="InterPro" id="IPR009000">
    <property type="entry name" value="Transl_B-barrel_sf"/>
</dbReference>
<dbReference type="PROSITE" id="PS01176">
    <property type="entry name" value="IF2"/>
    <property type="match status" value="1"/>
</dbReference>
<dbReference type="FunFam" id="3.40.50.300:FF:000019">
    <property type="entry name" value="Translation initiation factor IF-2"/>
    <property type="match status" value="1"/>
</dbReference>
<evidence type="ECO:0000256" key="1">
    <source>
        <dbReference type="ARBA" id="ARBA00007733"/>
    </source>
</evidence>
<dbReference type="InterPro" id="IPR053905">
    <property type="entry name" value="EF-G-like_DII"/>
</dbReference>
<dbReference type="PANTHER" id="PTHR43381">
    <property type="entry name" value="TRANSLATION INITIATION FACTOR IF-2-RELATED"/>
    <property type="match status" value="1"/>
</dbReference>
<dbReference type="NCBIfam" id="TIGR00231">
    <property type="entry name" value="small_GTP"/>
    <property type="match status" value="1"/>
</dbReference>
<dbReference type="InterPro" id="IPR000795">
    <property type="entry name" value="T_Tr_GTP-bd_dom"/>
</dbReference>
<dbReference type="FunFam" id="2.40.30.10:FF:000007">
    <property type="entry name" value="Translation initiation factor IF-2"/>
    <property type="match status" value="1"/>
</dbReference>
<dbReference type="GO" id="GO:0005829">
    <property type="term" value="C:cytosol"/>
    <property type="evidence" value="ECO:0007669"/>
    <property type="project" value="TreeGrafter"/>
</dbReference>
<accession>D5EEW5</accession>
<dbReference type="GO" id="GO:0003743">
    <property type="term" value="F:translation initiation factor activity"/>
    <property type="evidence" value="ECO:0007669"/>
    <property type="project" value="UniProtKB-UniRule"/>
</dbReference>
<comment type="function">
    <text evidence="7 8">One of the essential components for the initiation of protein synthesis. Protects formylmethionyl-tRNA from spontaneous hydrolysis and promotes its binding to the 30S ribosomal subunits. Also involved in the hydrolysis of GTP during the formation of the 70S ribosomal complex.</text>
</comment>
<keyword evidence="6 7" id="KW-0342">GTP-binding</keyword>
<dbReference type="NCBIfam" id="TIGR00487">
    <property type="entry name" value="IF-2"/>
    <property type="match status" value="1"/>
</dbReference>
<dbReference type="Gene3D" id="1.10.10.2480">
    <property type="match status" value="1"/>
</dbReference>
<proteinExistence type="inferred from homology"/>
<reference evidence="10 11" key="1">
    <citation type="journal article" date="2010" name="Stand. Genomic Sci.">
        <title>Complete genome sequence of Aminobacterium colombiense type strain (ALA-1).</title>
        <authorList>
            <person name="Chertkov O."/>
            <person name="Sikorski J."/>
            <person name="Brambilla E."/>
            <person name="Lapidus A."/>
            <person name="Copeland A."/>
            <person name="Glavina Del Rio T."/>
            <person name="Nolan M."/>
            <person name="Lucas S."/>
            <person name="Tice H."/>
            <person name="Cheng J.F."/>
            <person name="Han C."/>
            <person name="Detter J.C."/>
            <person name="Bruce D."/>
            <person name="Tapia R."/>
            <person name="Goodwin L."/>
            <person name="Pitluck S."/>
            <person name="Liolios K."/>
            <person name="Ivanova N."/>
            <person name="Mavromatis K."/>
            <person name="Ovchinnikova G."/>
            <person name="Pati A."/>
            <person name="Chen A."/>
            <person name="Palaniappan K."/>
            <person name="Land M."/>
            <person name="Hauser L."/>
            <person name="Chang Y.J."/>
            <person name="Jeffries C.D."/>
            <person name="Spring S."/>
            <person name="Rohde M."/>
            <person name="Goker M."/>
            <person name="Bristow J."/>
            <person name="Eisen J.A."/>
            <person name="Markowitz V."/>
            <person name="Hugenholtz P."/>
            <person name="Kyrpides N.C."/>
            <person name="Klenk H.P."/>
        </authorList>
    </citation>
    <scope>NUCLEOTIDE SEQUENCE [LARGE SCALE GENOMIC DNA]</scope>
    <source>
        <strain evidence="11">DSM 12261 / ALA-1</strain>
    </source>
</reference>
<dbReference type="InterPro" id="IPR036925">
    <property type="entry name" value="TIF_IF2_dom3_sf"/>
</dbReference>
<keyword evidence="5 7" id="KW-0648">Protein biosynthesis</keyword>
<dbReference type="EMBL" id="CP001997">
    <property type="protein sequence ID" value="ADE57097.1"/>
    <property type="molecule type" value="Genomic_DNA"/>
</dbReference>
<dbReference type="GO" id="GO:0005525">
    <property type="term" value="F:GTP binding"/>
    <property type="evidence" value="ECO:0007669"/>
    <property type="project" value="UniProtKB-KW"/>
</dbReference>
<feature type="domain" description="Tr-type G" evidence="9">
    <location>
        <begin position="153"/>
        <end position="322"/>
    </location>
</feature>
<evidence type="ECO:0000259" key="9">
    <source>
        <dbReference type="PROSITE" id="PS51722"/>
    </source>
</evidence>
<dbReference type="CDD" id="cd03702">
    <property type="entry name" value="IF2_mtIF2_II"/>
    <property type="match status" value="1"/>
</dbReference>
<evidence type="ECO:0000256" key="3">
    <source>
        <dbReference type="ARBA" id="ARBA00022540"/>
    </source>
</evidence>
<dbReference type="OrthoDB" id="9811804at2"/>
<dbReference type="FunFam" id="3.40.50.10050:FF:000001">
    <property type="entry name" value="Translation initiation factor IF-2"/>
    <property type="match status" value="1"/>
</dbReference>
<feature type="region of interest" description="G-domain" evidence="7">
    <location>
        <begin position="156"/>
        <end position="304"/>
    </location>
</feature>
<dbReference type="InterPro" id="IPR005225">
    <property type="entry name" value="Small_GTP-bd"/>
</dbReference>
<evidence type="ECO:0000256" key="7">
    <source>
        <dbReference type="HAMAP-Rule" id="MF_00100"/>
    </source>
</evidence>
<protein>
    <recommendedName>
        <fullName evidence="2 7">Translation initiation factor IF-2</fullName>
    </recommendedName>
</protein>